<sequence length="423" mass="45632">MSEHEFVRHFLTLLSGSAIAQAIPIAASVVLTRLYSPADYGVLALYTSVITAVVTIAAWRYDVAIVLPRTDAEARALMRLASRLVTATAAVVTVLMVALGGHVAEWLGAPGLAPWLYVAGLNIWILGQTQIYISWLNRRKSYATMSGSRLLQSAGTSGTQLAAGFARAGTPGLIGGTFVGQIIGLALLARRSRPEPGEPRRGTRAETTGLARKYWRMPVLNGPTALIDAFRLNGINILIGRVFGNALLGQFSLAWRTVQAPLTLVNGALSQIYYQKFATTERGGMGTLTVWCVTRSAAFGVVPFAALFFVAEPAFGFVFGEQWRVAGRLAELLVPWLYLNFITSPLSTVFLVVERQAVSLVFSVAYMAAPLLTLLLVDASLERVVLLISLEMAALLVVFIGLALWVARDWDRRASRPAPAGVV</sequence>
<protein>
    <submittedName>
        <fullName evidence="7">Oligosaccharide flippase family protein</fullName>
    </submittedName>
</protein>
<dbReference type="InterPro" id="IPR050833">
    <property type="entry name" value="Poly_Biosynth_Transport"/>
</dbReference>
<keyword evidence="8" id="KW-1185">Reference proteome</keyword>
<evidence type="ECO:0000256" key="3">
    <source>
        <dbReference type="ARBA" id="ARBA00022692"/>
    </source>
</evidence>
<evidence type="ECO:0000256" key="1">
    <source>
        <dbReference type="ARBA" id="ARBA00004651"/>
    </source>
</evidence>
<dbReference type="AlphaFoldDB" id="A0A7J9USQ3"/>
<dbReference type="Pfam" id="PF13440">
    <property type="entry name" value="Polysacc_synt_3"/>
    <property type="match status" value="1"/>
</dbReference>
<dbReference type="EMBL" id="WHPD01000682">
    <property type="protein sequence ID" value="MPV87645.1"/>
    <property type="molecule type" value="Genomic_DNA"/>
</dbReference>
<dbReference type="PANTHER" id="PTHR30250:SF28">
    <property type="entry name" value="POLYSACCHARIDE BIOSYNTHESIS PROTEIN"/>
    <property type="match status" value="1"/>
</dbReference>
<feature type="transmembrane region" description="Helical" evidence="6">
    <location>
        <begin position="80"/>
        <end position="103"/>
    </location>
</feature>
<feature type="transmembrane region" description="Helical" evidence="6">
    <location>
        <begin position="297"/>
        <end position="320"/>
    </location>
</feature>
<feature type="transmembrane region" description="Helical" evidence="6">
    <location>
        <begin position="38"/>
        <end position="59"/>
    </location>
</feature>
<feature type="transmembrane region" description="Helical" evidence="6">
    <location>
        <begin position="383"/>
        <end position="407"/>
    </location>
</feature>
<feature type="transmembrane region" description="Helical" evidence="6">
    <location>
        <begin position="332"/>
        <end position="353"/>
    </location>
</feature>
<evidence type="ECO:0000256" key="6">
    <source>
        <dbReference type="SAM" id="Phobius"/>
    </source>
</evidence>
<reference evidence="7 8" key="1">
    <citation type="submission" date="2019-10" db="EMBL/GenBank/DDBJ databases">
        <title>Georgenia wutianyii sp. nov. and Georgenia yuyongxinii sp. nov. isolated from plateau pika (Ochotona curzoniae) in the Qinghai-Tibet plateau of China.</title>
        <authorList>
            <person name="Tian Z."/>
        </authorList>
    </citation>
    <scope>NUCLEOTIDE SEQUENCE [LARGE SCALE GENOMIC DNA]</scope>
    <source>
        <strain evidence="7 8">JCM 15130</strain>
    </source>
</reference>
<evidence type="ECO:0000256" key="2">
    <source>
        <dbReference type="ARBA" id="ARBA00022475"/>
    </source>
</evidence>
<dbReference type="GO" id="GO:0005886">
    <property type="term" value="C:plasma membrane"/>
    <property type="evidence" value="ECO:0007669"/>
    <property type="project" value="UniProtKB-SubCell"/>
</dbReference>
<evidence type="ECO:0000313" key="7">
    <source>
        <dbReference type="EMBL" id="MPV87645.1"/>
    </source>
</evidence>
<accession>A0A7J9USQ3</accession>
<dbReference type="Proteomes" id="UP000429644">
    <property type="component" value="Unassembled WGS sequence"/>
</dbReference>
<evidence type="ECO:0000256" key="4">
    <source>
        <dbReference type="ARBA" id="ARBA00022989"/>
    </source>
</evidence>
<name>A0A7J9USQ3_9MICO</name>
<evidence type="ECO:0000313" key="8">
    <source>
        <dbReference type="Proteomes" id="UP000429644"/>
    </source>
</evidence>
<keyword evidence="4 6" id="KW-1133">Transmembrane helix</keyword>
<comment type="subcellular location">
    <subcellularLocation>
        <location evidence="1">Cell membrane</location>
        <topology evidence="1">Multi-pass membrane protein</topology>
    </subcellularLocation>
</comment>
<keyword evidence="5 6" id="KW-0472">Membrane</keyword>
<comment type="caution">
    <text evidence="7">The sequence shown here is derived from an EMBL/GenBank/DDBJ whole genome shotgun (WGS) entry which is preliminary data.</text>
</comment>
<dbReference type="PANTHER" id="PTHR30250">
    <property type="entry name" value="PST FAMILY PREDICTED COLANIC ACID TRANSPORTER"/>
    <property type="match status" value="1"/>
</dbReference>
<feature type="transmembrane region" description="Helical" evidence="6">
    <location>
        <begin position="115"/>
        <end position="136"/>
    </location>
</feature>
<keyword evidence="2" id="KW-1003">Cell membrane</keyword>
<gene>
    <name evidence="7" type="ORF">GB882_03115</name>
</gene>
<organism evidence="7 8">
    <name type="scientific">Georgenia ruanii</name>
    <dbReference type="NCBI Taxonomy" id="348442"/>
    <lineage>
        <taxon>Bacteria</taxon>
        <taxon>Bacillati</taxon>
        <taxon>Actinomycetota</taxon>
        <taxon>Actinomycetes</taxon>
        <taxon>Micrococcales</taxon>
        <taxon>Bogoriellaceae</taxon>
        <taxon>Georgenia</taxon>
    </lineage>
</organism>
<feature type="transmembrane region" description="Helical" evidence="6">
    <location>
        <begin position="360"/>
        <end position="377"/>
    </location>
</feature>
<evidence type="ECO:0000256" key="5">
    <source>
        <dbReference type="ARBA" id="ARBA00023136"/>
    </source>
</evidence>
<proteinExistence type="predicted"/>
<keyword evidence="3 6" id="KW-0812">Transmembrane</keyword>